<comment type="similarity">
    <text evidence="2">Belongs to the ABC-2 integral membrane protein family.</text>
</comment>
<feature type="transmembrane region" description="Helical" evidence="8">
    <location>
        <begin position="247"/>
        <end position="270"/>
    </location>
</feature>
<gene>
    <name evidence="10" type="ORF">NZD86_07010</name>
</gene>
<organism evidence="10 11">
    <name type="scientific">Alicyclobacillus dauci</name>
    <dbReference type="NCBI Taxonomy" id="1475485"/>
    <lineage>
        <taxon>Bacteria</taxon>
        <taxon>Bacillati</taxon>
        <taxon>Bacillota</taxon>
        <taxon>Bacilli</taxon>
        <taxon>Bacillales</taxon>
        <taxon>Alicyclobacillaceae</taxon>
        <taxon>Alicyclobacillus</taxon>
    </lineage>
</organism>
<dbReference type="RefSeq" id="WP_268045785.1">
    <property type="nucleotide sequence ID" value="NZ_CP104064.1"/>
</dbReference>
<dbReference type="Gene3D" id="3.40.1710.10">
    <property type="entry name" value="abc type-2 transporter like domain"/>
    <property type="match status" value="1"/>
</dbReference>
<evidence type="ECO:0000259" key="9">
    <source>
        <dbReference type="PROSITE" id="PS51012"/>
    </source>
</evidence>
<keyword evidence="3" id="KW-0813">Transport</keyword>
<comment type="subcellular location">
    <subcellularLocation>
        <location evidence="1">Cell membrane</location>
        <topology evidence="1">Multi-pass membrane protein</topology>
    </subcellularLocation>
</comment>
<dbReference type="InterPro" id="IPR047817">
    <property type="entry name" value="ABC2_TM_bact-type"/>
</dbReference>
<protein>
    <submittedName>
        <fullName evidence="10">ABC transporter permease</fullName>
    </submittedName>
</protein>
<proteinExistence type="inferred from homology"/>
<feature type="domain" description="ABC transmembrane type-2" evidence="9">
    <location>
        <begin position="166"/>
        <end position="394"/>
    </location>
</feature>
<evidence type="ECO:0000256" key="1">
    <source>
        <dbReference type="ARBA" id="ARBA00004651"/>
    </source>
</evidence>
<evidence type="ECO:0000256" key="5">
    <source>
        <dbReference type="ARBA" id="ARBA00022692"/>
    </source>
</evidence>
<evidence type="ECO:0000256" key="2">
    <source>
        <dbReference type="ARBA" id="ARBA00007783"/>
    </source>
</evidence>
<dbReference type="InterPro" id="IPR051449">
    <property type="entry name" value="ABC-2_transporter_component"/>
</dbReference>
<dbReference type="Pfam" id="PF12698">
    <property type="entry name" value="ABC2_membrane_3"/>
    <property type="match status" value="1"/>
</dbReference>
<evidence type="ECO:0000256" key="6">
    <source>
        <dbReference type="ARBA" id="ARBA00022989"/>
    </source>
</evidence>
<dbReference type="EMBL" id="CP104064">
    <property type="protein sequence ID" value="WAH38223.1"/>
    <property type="molecule type" value="Genomic_DNA"/>
</dbReference>
<keyword evidence="4" id="KW-1003">Cell membrane</keyword>
<dbReference type="PROSITE" id="PS51012">
    <property type="entry name" value="ABC_TM2"/>
    <property type="match status" value="1"/>
</dbReference>
<feature type="transmembrane region" description="Helical" evidence="8">
    <location>
        <begin position="282"/>
        <end position="306"/>
    </location>
</feature>
<evidence type="ECO:0000256" key="4">
    <source>
        <dbReference type="ARBA" id="ARBA00022475"/>
    </source>
</evidence>
<dbReference type="PANTHER" id="PTHR30294">
    <property type="entry name" value="MEMBRANE COMPONENT OF ABC TRANSPORTER YHHJ-RELATED"/>
    <property type="match status" value="1"/>
</dbReference>
<dbReference type="Proteomes" id="UP001164803">
    <property type="component" value="Chromosome"/>
</dbReference>
<dbReference type="InterPro" id="IPR013525">
    <property type="entry name" value="ABC2_TM"/>
</dbReference>
<evidence type="ECO:0000256" key="8">
    <source>
        <dbReference type="SAM" id="Phobius"/>
    </source>
</evidence>
<keyword evidence="6 8" id="KW-1133">Transmembrane helix</keyword>
<keyword evidence="5 8" id="KW-0812">Transmembrane</keyword>
<evidence type="ECO:0000256" key="3">
    <source>
        <dbReference type="ARBA" id="ARBA00022448"/>
    </source>
</evidence>
<feature type="transmembrane region" description="Helical" evidence="8">
    <location>
        <begin position="369"/>
        <end position="389"/>
    </location>
</feature>
<feature type="transmembrane region" description="Helical" evidence="8">
    <location>
        <begin position="206"/>
        <end position="226"/>
    </location>
</feature>
<feature type="transmembrane region" description="Helical" evidence="8">
    <location>
        <begin position="313"/>
        <end position="333"/>
    </location>
</feature>
<reference evidence="10" key="1">
    <citation type="submission" date="2022-08" db="EMBL/GenBank/DDBJ databases">
        <title>Alicyclobacillus dauci DSM2870, complete genome.</title>
        <authorList>
            <person name="Wang Q."/>
            <person name="Cai R."/>
            <person name="Wang Z."/>
        </authorList>
    </citation>
    <scope>NUCLEOTIDE SEQUENCE</scope>
    <source>
        <strain evidence="10">DSM 28700</strain>
    </source>
</reference>
<name>A0ABY6Z6S1_9BACL</name>
<sequence length="394" mass="43039">MNACVAILKRSMVSLLRQRGNVIWMLVMPIIFSFVFGILPNLGGGSPLHVSVIDEDKSVVSRGFIQEMKQNPKYAVKVISPDEANDELRNFSADVIITLPHGLERQALSHHTLDIYSTISPNVGQSSSSTAPSDLQNQLKEWALAGNIALQKAEQHGHLSTASAEQAFTAGMNQAKAIHTPVQVTSSTLSGGKVQNHALTQQEHSVLGFAVMFIIFTLFGSTGTILEEKMRGSWSRLKTSPASQRSVMTGYGLSFVLIGWVQYALMILAGRLLFKINIPFNGWMALTVTLYIFAIAGFALCISGLVKTREQHMATGGFIASITSMIAGVYWPLDLEPNWMQHMSWFLPQGWALDAFQTAALSGVTLSALIWPLTVLAGFAVVFFSIGMVQLRYS</sequence>
<dbReference type="PANTHER" id="PTHR30294:SF45">
    <property type="entry name" value="LINEARMYCIN RESISTANCE PERMEASE PROTEIN LNRN"/>
    <property type="match status" value="1"/>
</dbReference>
<keyword evidence="7 8" id="KW-0472">Membrane</keyword>
<accession>A0ABY6Z6S1</accession>
<evidence type="ECO:0000313" key="11">
    <source>
        <dbReference type="Proteomes" id="UP001164803"/>
    </source>
</evidence>
<feature type="transmembrane region" description="Helical" evidence="8">
    <location>
        <begin position="21"/>
        <end position="39"/>
    </location>
</feature>
<evidence type="ECO:0000313" key="10">
    <source>
        <dbReference type="EMBL" id="WAH38223.1"/>
    </source>
</evidence>
<evidence type="ECO:0000256" key="7">
    <source>
        <dbReference type="ARBA" id="ARBA00023136"/>
    </source>
</evidence>
<keyword evidence="11" id="KW-1185">Reference proteome</keyword>